<dbReference type="EMBL" id="LR700249">
    <property type="protein sequence ID" value="VVH85282.1"/>
    <property type="molecule type" value="Genomic_DNA"/>
</dbReference>
<protein>
    <submittedName>
        <fullName evidence="1">Uncharacterized protein</fullName>
    </submittedName>
</protein>
<proteinExistence type="predicted"/>
<accession>A0A5D4YYV7</accession>
<geneLocation type="plasmid" evidence="1">
    <name>1</name>
</geneLocation>
<keyword evidence="1" id="KW-0614">Plasmid</keyword>
<sequence length="66" mass="7496">MQEVNREDLQDLRYELNDLAERYIRTFGNSKEGMEGLAEDLVRIVADEKYPGGWAGLVSFIMKASG</sequence>
<dbReference type="RefSeq" id="WP_023123722.1">
    <property type="nucleotide sequence ID" value="NZ_CP025052.1"/>
</dbReference>
<name>A0A5D4YYV7_PSEAI</name>
<evidence type="ECO:0000313" key="1">
    <source>
        <dbReference type="EMBL" id="VVH85282.1"/>
    </source>
</evidence>
<dbReference type="AlphaFoldDB" id="A0A5D4YYV7"/>
<gene>
    <name evidence="1" type="ORF">TUEID40_06505</name>
</gene>
<reference evidence="1" key="1">
    <citation type="submission" date="2019-09" db="EMBL/GenBank/DDBJ databases">
        <authorList>
            <person name="Gross C."/>
            <person name="Bohn E."/>
        </authorList>
    </citation>
    <scope>NUCLEOTIDE SEQUENCE</scope>
    <source>
        <strain evidence="1">ID40</strain>
        <plasmid evidence="1">1</plasmid>
    </source>
</reference>
<organism evidence="1">
    <name type="scientific">Pseudomonas aeruginosa</name>
    <dbReference type="NCBI Taxonomy" id="287"/>
    <lineage>
        <taxon>Bacteria</taxon>
        <taxon>Pseudomonadati</taxon>
        <taxon>Pseudomonadota</taxon>
        <taxon>Gammaproteobacteria</taxon>
        <taxon>Pseudomonadales</taxon>
        <taxon>Pseudomonadaceae</taxon>
        <taxon>Pseudomonas</taxon>
    </lineage>
</organism>